<sequence length="522" mass="58875">MDTAQYVATQRRDSFGPIGPPPLDLDIGSSFSSESSPVTPSPASRYASGHPHISFEQFSWANSPASSFYDDSRPPFSIQLTPSQIITKHESNPMAQVSAYFPDSNEHALTESVHYRPTLDGRRHSAPHVKRVSAVEHSALVLTNMHSPSHYSASWVEPELLPSPIHIWPEEVDLLGCSIAPHVTTLDRVEQDDYRQDTDSPAVLAPTDEFTSSPTGQPAINLREAFSHTSPTVQTTAARRHRNEQRQKRRRKRVTRTEEETCIARQGKFICDAPGCGKIFQRAEHHARHYKSHQPALPFRCQLTEFIGEHHCKARSKRSDNRDQHHFTHGKGGLSDNGSSGRNVHVEAEVLIQALKCTSYCDDETCNAIGPCTVPAHLADIEKKRPSRIRSQMAKYVKGDEKRATKGIATIHVEHEQMHRLGFPECLHELKALETRGRHFFRYAEKWCRDANGEWQDWRIDHNGCIFVRDVDDDGREHERCLCGPLQQQQGDYHSNQQVSEPATVSPLDLKSAAWSDMPGDF</sequence>
<dbReference type="InterPro" id="IPR013087">
    <property type="entry name" value="Znf_C2H2_type"/>
</dbReference>
<feature type="region of interest" description="Disordered" evidence="4">
    <location>
        <begin position="230"/>
        <end position="257"/>
    </location>
</feature>
<feature type="compositionally biased region" description="Basic and acidic residues" evidence="4">
    <location>
        <begin position="314"/>
        <end position="326"/>
    </location>
</feature>
<dbReference type="GO" id="GO:1990527">
    <property type="term" value="C:Tec1p-Ste12p-Dig1p complex"/>
    <property type="evidence" value="ECO:0007669"/>
    <property type="project" value="TreeGrafter"/>
</dbReference>
<dbReference type="PANTHER" id="PTHR47427">
    <property type="entry name" value="PROTEIN STE12"/>
    <property type="match status" value="1"/>
</dbReference>
<dbReference type="GO" id="GO:0008270">
    <property type="term" value="F:zinc ion binding"/>
    <property type="evidence" value="ECO:0007669"/>
    <property type="project" value="UniProtKB-KW"/>
</dbReference>
<evidence type="ECO:0000256" key="2">
    <source>
        <dbReference type="ARBA" id="ARBA00023242"/>
    </source>
</evidence>
<keyword evidence="7" id="KW-1185">Reference proteome</keyword>
<proteinExistence type="predicted"/>
<keyword evidence="3" id="KW-0863">Zinc-finger</keyword>
<evidence type="ECO:0000256" key="1">
    <source>
        <dbReference type="ARBA" id="ARBA00004123"/>
    </source>
</evidence>
<comment type="subcellular location">
    <subcellularLocation>
        <location evidence="1">Nucleus</location>
    </subcellularLocation>
</comment>
<dbReference type="PANTHER" id="PTHR47427:SF2">
    <property type="entry name" value="C2H2-TYPE DOMAIN-CONTAINING PROTEIN"/>
    <property type="match status" value="1"/>
</dbReference>
<dbReference type="EMBL" id="VIBQ01000010">
    <property type="protein sequence ID" value="KAB8339074.1"/>
    <property type="molecule type" value="Genomic_DNA"/>
</dbReference>
<organism evidence="6 7">
    <name type="scientific">Carpinus fangiana</name>
    <dbReference type="NCBI Taxonomy" id="176857"/>
    <lineage>
        <taxon>Eukaryota</taxon>
        <taxon>Viridiplantae</taxon>
        <taxon>Streptophyta</taxon>
        <taxon>Embryophyta</taxon>
        <taxon>Tracheophyta</taxon>
        <taxon>Spermatophyta</taxon>
        <taxon>Magnoliopsida</taxon>
        <taxon>eudicotyledons</taxon>
        <taxon>Gunneridae</taxon>
        <taxon>Pentapetalae</taxon>
        <taxon>rosids</taxon>
        <taxon>fabids</taxon>
        <taxon>Fagales</taxon>
        <taxon>Betulaceae</taxon>
        <taxon>Carpinus</taxon>
    </lineage>
</organism>
<gene>
    <name evidence="6" type="ORF">FH972_022011</name>
</gene>
<dbReference type="GO" id="GO:1990526">
    <property type="term" value="C:Ste12p-Dig1p-Dig2p complex"/>
    <property type="evidence" value="ECO:0007669"/>
    <property type="project" value="TreeGrafter"/>
</dbReference>
<dbReference type="OrthoDB" id="196786at2759"/>
<evidence type="ECO:0000313" key="7">
    <source>
        <dbReference type="Proteomes" id="UP000327013"/>
    </source>
</evidence>
<reference evidence="6 7" key="1">
    <citation type="submission" date="2019-06" db="EMBL/GenBank/DDBJ databases">
        <title>A chromosomal-level reference genome of Carpinus fangiana (Coryloideae, Betulaceae).</title>
        <authorList>
            <person name="Yang X."/>
            <person name="Wang Z."/>
            <person name="Zhang L."/>
            <person name="Hao G."/>
            <person name="Liu J."/>
            <person name="Yang Y."/>
        </authorList>
    </citation>
    <scope>NUCLEOTIDE SEQUENCE [LARGE SCALE GENOMIC DNA]</scope>
    <source>
        <strain evidence="6">Cfa_2016G</strain>
        <tissue evidence="6">Leaf</tissue>
    </source>
</reference>
<keyword evidence="2" id="KW-0539">Nucleus</keyword>
<evidence type="ECO:0000259" key="5">
    <source>
        <dbReference type="PROSITE" id="PS50157"/>
    </source>
</evidence>
<dbReference type="Proteomes" id="UP000327013">
    <property type="component" value="Unassembled WGS sequence"/>
</dbReference>
<feature type="region of interest" description="Disordered" evidence="4">
    <location>
        <begin position="198"/>
        <end position="218"/>
    </location>
</feature>
<comment type="caution">
    <text evidence="6">The sequence shown here is derived from an EMBL/GenBank/DDBJ whole genome shotgun (WGS) entry which is preliminary data.</text>
</comment>
<dbReference type="GO" id="GO:0005634">
    <property type="term" value="C:nucleus"/>
    <property type="evidence" value="ECO:0007669"/>
    <property type="project" value="UniProtKB-SubCell"/>
</dbReference>
<dbReference type="AlphaFoldDB" id="A0A5N6KRM5"/>
<feature type="region of interest" description="Disordered" evidence="4">
    <location>
        <begin position="314"/>
        <end position="340"/>
    </location>
</feature>
<dbReference type="PROSITE" id="PS00028">
    <property type="entry name" value="ZINC_FINGER_C2H2_1"/>
    <property type="match status" value="1"/>
</dbReference>
<dbReference type="PROSITE" id="PS50157">
    <property type="entry name" value="ZINC_FINGER_C2H2_2"/>
    <property type="match status" value="1"/>
</dbReference>
<keyword evidence="3" id="KW-0479">Metal-binding</keyword>
<feature type="compositionally biased region" description="Basic residues" evidence="4">
    <location>
        <begin position="238"/>
        <end position="254"/>
    </location>
</feature>
<feature type="region of interest" description="Disordered" evidence="4">
    <location>
        <begin position="1"/>
        <end position="47"/>
    </location>
</feature>
<evidence type="ECO:0000313" key="6">
    <source>
        <dbReference type="EMBL" id="KAB8339074.1"/>
    </source>
</evidence>
<feature type="compositionally biased region" description="Low complexity" evidence="4">
    <location>
        <begin position="29"/>
        <end position="44"/>
    </location>
</feature>
<evidence type="ECO:0000256" key="3">
    <source>
        <dbReference type="PROSITE-ProRule" id="PRU00042"/>
    </source>
</evidence>
<keyword evidence="3" id="KW-0862">Zinc</keyword>
<feature type="compositionally biased region" description="Polar residues" evidence="4">
    <location>
        <begin position="209"/>
        <end position="218"/>
    </location>
</feature>
<name>A0A5N6KRM5_9ROSI</name>
<evidence type="ECO:0000256" key="4">
    <source>
        <dbReference type="SAM" id="MobiDB-lite"/>
    </source>
</evidence>
<dbReference type="GO" id="GO:0003700">
    <property type="term" value="F:DNA-binding transcription factor activity"/>
    <property type="evidence" value="ECO:0007669"/>
    <property type="project" value="TreeGrafter"/>
</dbReference>
<dbReference type="InterPro" id="IPR052127">
    <property type="entry name" value="STE12_transcription_factor"/>
</dbReference>
<accession>A0A5N6KRM5</accession>
<feature type="domain" description="C2H2-type" evidence="5">
    <location>
        <begin position="269"/>
        <end position="298"/>
    </location>
</feature>
<protein>
    <recommendedName>
        <fullName evidence="5">C2H2-type domain-containing protein</fullName>
    </recommendedName>
</protein>